<keyword evidence="3" id="KW-1185">Reference proteome</keyword>
<dbReference type="PROSITE" id="PS50042">
    <property type="entry name" value="CNMP_BINDING_3"/>
    <property type="match status" value="1"/>
</dbReference>
<dbReference type="RefSeq" id="WP_219201140.1">
    <property type="nucleotide sequence ID" value="NZ_JAHWQX010000002.1"/>
</dbReference>
<gene>
    <name evidence="2" type="ORF">KY465_07960</name>
</gene>
<organism evidence="2 3">
    <name type="scientific">Pseudohoeflea coraliihabitans</name>
    <dbReference type="NCBI Taxonomy" id="2860393"/>
    <lineage>
        <taxon>Bacteria</taxon>
        <taxon>Pseudomonadati</taxon>
        <taxon>Pseudomonadota</taxon>
        <taxon>Alphaproteobacteria</taxon>
        <taxon>Hyphomicrobiales</taxon>
        <taxon>Rhizobiaceae</taxon>
        <taxon>Pseudohoeflea</taxon>
    </lineage>
</organism>
<reference evidence="2" key="1">
    <citation type="submission" date="2021-07" db="EMBL/GenBank/DDBJ databases">
        <title>Pseudohoeflea marina sp. nov. a polyhydroxyalcanoate-producing bacterium.</title>
        <authorList>
            <person name="Zheng W."/>
            <person name="Yu S."/>
            <person name="Huang Y."/>
        </authorList>
    </citation>
    <scope>NUCLEOTIDE SEQUENCE</scope>
    <source>
        <strain evidence="2">DP4N28-3</strain>
    </source>
</reference>
<protein>
    <submittedName>
        <fullName evidence="2">Crp/Fnr family transcriptional regulator</fullName>
    </submittedName>
</protein>
<evidence type="ECO:0000313" key="3">
    <source>
        <dbReference type="Proteomes" id="UP001430804"/>
    </source>
</evidence>
<evidence type="ECO:0000313" key="2">
    <source>
        <dbReference type="EMBL" id="MBW3097211.1"/>
    </source>
</evidence>
<proteinExistence type="predicted"/>
<dbReference type="Pfam" id="PF13545">
    <property type="entry name" value="HTH_Crp_2"/>
    <property type="match status" value="1"/>
</dbReference>
<evidence type="ECO:0000259" key="1">
    <source>
        <dbReference type="PROSITE" id="PS50042"/>
    </source>
</evidence>
<sequence>MSHIEQSLVRNRLLALLDVDDFHQLSPHLQPVELPQRFELARAGTTIDYAYFLDSGIGSIVAESPEGQRVEAGLFGFDGFAPVTLLLESENNGFDIFMQLPGHGYRIEASVFGQQLAALPRFEKLLRRYVQTLTTQTAFTALSNAVHHIDERLARWLLMCHDRVEGDEIAITHEFLSLMLAVRRPSVTTALHVLEGNLFIKNLRGTIIIRDRDMLEAFAADVYGKPEEEYRRLIGRYGKSKTWG</sequence>
<dbReference type="Proteomes" id="UP001430804">
    <property type="component" value="Unassembled WGS sequence"/>
</dbReference>
<accession>A0ABS6WMN4</accession>
<dbReference type="InterPro" id="IPR000595">
    <property type="entry name" value="cNMP-bd_dom"/>
</dbReference>
<comment type="caution">
    <text evidence="2">The sequence shown here is derived from an EMBL/GenBank/DDBJ whole genome shotgun (WGS) entry which is preliminary data.</text>
</comment>
<dbReference type="EMBL" id="JAHWQX010000002">
    <property type="protein sequence ID" value="MBW3097211.1"/>
    <property type="molecule type" value="Genomic_DNA"/>
</dbReference>
<name>A0ABS6WMN4_9HYPH</name>
<dbReference type="InterPro" id="IPR012318">
    <property type="entry name" value="HTH_CRP"/>
</dbReference>
<feature type="domain" description="Cyclic nucleotide-binding" evidence="1">
    <location>
        <begin position="13"/>
        <end position="86"/>
    </location>
</feature>